<dbReference type="Gene3D" id="1.10.510.10">
    <property type="entry name" value="Transferase(Phosphotransferase) domain 1"/>
    <property type="match status" value="1"/>
</dbReference>
<dbReference type="EMBL" id="CM035436">
    <property type="protein sequence ID" value="KAH7288962.1"/>
    <property type="molecule type" value="Genomic_DNA"/>
</dbReference>
<dbReference type="FunFam" id="3.30.200.20:FF:000099">
    <property type="entry name" value="Serine/threonine-protein kinase BLUS1"/>
    <property type="match status" value="1"/>
</dbReference>
<dbReference type="EMBL" id="CM035436">
    <property type="protein sequence ID" value="KAH7288965.1"/>
    <property type="molecule type" value="Genomic_DNA"/>
</dbReference>
<comment type="similarity">
    <text evidence="1">Belongs to the protein kinase superfamily. STE Ser/Thr protein kinase family. STE20 subfamily.</text>
</comment>
<evidence type="ECO:0000313" key="5">
    <source>
        <dbReference type="EMBL" id="KAH7288969.1"/>
    </source>
</evidence>
<evidence type="ECO:0000256" key="3">
    <source>
        <dbReference type="SAM" id="MobiDB-lite"/>
    </source>
</evidence>
<dbReference type="GO" id="GO:0004672">
    <property type="term" value="F:protein kinase activity"/>
    <property type="evidence" value="ECO:0007669"/>
    <property type="project" value="InterPro"/>
</dbReference>
<comment type="caution">
    <text evidence="5">The sequence shown here is derived from an EMBL/GenBank/DDBJ whole genome shotgun (WGS) entry which is preliminary data.</text>
</comment>
<dbReference type="GO" id="GO:0043539">
    <property type="term" value="F:protein serine/threonine kinase activator activity"/>
    <property type="evidence" value="ECO:0007669"/>
    <property type="project" value="InterPro"/>
</dbReference>
<organism evidence="5 6">
    <name type="scientific">Ceratopteris richardii</name>
    <name type="common">Triangle waterfern</name>
    <dbReference type="NCBI Taxonomy" id="49495"/>
    <lineage>
        <taxon>Eukaryota</taxon>
        <taxon>Viridiplantae</taxon>
        <taxon>Streptophyta</taxon>
        <taxon>Embryophyta</taxon>
        <taxon>Tracheophyta</taxon>
        <taxon>Polypodiopsida</taxon>
        <taxon>Polypodiidae</taxon>
        <taxon>Polypodiales</taxon>
        <taxon>Pteridineae</taxon>
        <taxon>Pteridaceae</taxon>
        <taxon>Parkerioideae</taxon>
        <taxon>Ceratopteris</taxon>
    </lineage>
</organism>
<dbReference type="AlphaFoldDB" id="A0A8T2QY04"/>
<dbReference type="EMBL" id="CM035436">
    <property type="protein sequence ID" value="KAH7288967.1"/>
    <property type="molecule type" value="Genomic_DNA"/>
</dbReference>
<evidence type="ECO:0000256" key="1">
    <source>
        <dbReference type="ARBA" id="ARBA00008874"/>
    </source>
</evidence>
<dbReference type="PANTHER" id="PTHR48014">
    <property type="entry name" value="SERINE/THREONINE-PROTEIN KINASE FRAY2"/>
    <property type="match status" value="1"/>
</dbReference>
<name>A0A8T2QY04_CERRI</name>
<dbReference type="CDD" id="cd06610">
    <property type="entry name" value="STKc_OSR1_SPAK"/>
    <property type="match status" value="1"/>
</dbReference>
<feature type="compositionally biased region" description="Basic and acidic residues" evidence="3">
    <location>
        <begin position="553"/>
        <end position="564"/>
    </location>
</feature>
<gene>
    <name evidence="5" type="ORF">KP509_31G052000</name>
</gene>
<proteinExistence type="inferred from homology"/>
<dbReference type="OrthoDB" id="248923at2759"/>
<dbReference type="PROSITE" id="PS00107">
    <property type="entry name" value="PROTEIN_KINASE_ATP"/>
    <property type="match status" value="1"/>
</dbReference>
<dbReference type="PANTHER" id="PTHR48014:SF21">
    <property type="entry name" value="SERINE_THREONINE-PROTEIN KINASE FRAY2"/>
    <property type="match status" value="1"/>
</dbReference>
<dbReference type="EMBL" id="CM035436">
    <property type="protein sequence ID" value="KAH7288969.1"/>
    <property type="molecule type" value="Genomic_DNA"/>
</dbReference>
<dbReference type="SUPFAM" id="SSF56112">
    <property type="entry name" value="Protein kinase-like (PK-like)"/>
    <property type="match status" value="1"/>
</dbReference>
<dbReference type="SMART" id="SM00220">
    <property type="entry name" value="S_TKc"/>
    <property type="match status" value="1"/>
</dbReference>
<evidence type="ECO:0000256" key="2">
    <source>
        <dbReference type="PROSITE-ProRule" id="PRU10141"/>
    </source>
</evidence>
<reference evidence="5" key="1">
    <citation type="submission" date="2021-08" db="EMBL/GenBank/DDBJ databases">
        <title>WGS assembly of Ceratopteris richardii.</title>
        <authorList>
            <person name="Marchant D.B."/>
            <person name="Chen G."/>
            <person name="Jenkins J."/>
            <person name="Shu S."/>
            <person name="Leebens-Mack J."/>
            <person name="Grimwood J."/>
            <person name="Schmutz J."/>
            <person name="Soltis P."/>
            <person name="Soltis D."/>
            <person name="Chen Z.-H."/>
        </authorList>
    </citation>
    <scope>NUCLEOTIDE SEQUENCE</scope>
    <source>
        <strain evidence="5">Whitten #5841</strain>
        <tissue evidence="5">Leaf</tissue>
    </source>
</reference>
<dbReference type="Gene3D" id="3.30.200.20">
    <property type="entry name" value="Phosphorylase Kinase, domain 1"/>
    <property type="match status" value="1"/>
</dbReference>
<dbReference type="InterPro" id="IPR047173">
    <property type="entry name" value="STRAD_A/B-like"/>
</dbReference>
<keyword evidence="2" id="KW-0547">Nucleotide-binding</keyword>
<dbReference type="Pfam" id="PF00069">
    <property type="entry name" value="Pkinase"/>
    <property type="match status" value="1"/>
</dbReference>
<feature type="domain" description="Protein kinase" evidence="4">
    <location>
        <begin position="28"/>
        <end position="289"/>
    </location>
</feature>
<dbReference type="Proteomes" id="UP000825935">
    <property type="component" value="Chromosome 31"/>
</dbReference>
<feature type="region of interest" description="Disordered" evidence="3">
    <location>
        <begin position="452"/>
        <end position="481"/>
    </location>
</feature>
<feature type="compositionally biased region" description="Polar residues" evidence="3">
    <location>
        <begin position="621"/>
        <end position="647"/>
    </location>
</feature>
<dbReference type="InterPro" id="IPR011009">
    <property type="entry name" value="Kinase-like_dom_sf"/>
</dbReference>
<feature type="region of interest" description="Disordered" evidence="3">
    <location>
        <begin position="546"/>
        <end position="648"/>
    </location>
</feature>
<dbReference type="PROSITE" id="PS50011">
    <property type="entry name" value="PROTEIN_KINASE_DOM"/>
    <property type="match status" value="1"/>
</dbReference>
<evidence type="ECO:0000313" key="6">
    <source>
        <dbReference type="Proteomes" id="UP000825935"/>
    </source>
</evidence>
<dbReference type="InterPro" id="IPR017441">
    <property type="entry name" value="Protein_kinase_ATP_BS"/>
</dbReference>
<keyword evidence="6" id="KW-1185">Reference proteome</keyword>
<dbReference type="OMA" id="HEMCEAL"/>
<evidence type="ECO:0000259" key="4">
    <source>
        <dbReference type="PROSITE" id="PS50011"/>
    </source>
</evidence>
<keyword evidence="2" id="KW-0067">ATP-binding</keyword>
<protein>
    <recommendedName>
        <fullName evidence="4">Protein kinase domain-containing protein</fullName>
    </recommendedName>
</protein>
<feature type="binding site" evidence="2">
    <location>
        <position position="57"/>
    </location>
    <ligand>
        <name>ATP</name>
        <dbReference type="ChEBI" id="CHEBI:30616"/>
    </ligand>
</feature>
<accession>A0A8T2QY04</accession>
<dbReference type="InterPro" id="IPR000719">
    <property type="entry name" value="Prot_kinase_dom"/>
</dbReference>
<dbReference type="FunFam" id="1.10.510.10:FF:000208">
    <property type="entry name" value="serine/threonine-protein kinase BLUS1 isoform X1"/>
    <property type="match status" value="1"/>
</dbReference>
<feature type="compositionally biased region" description="Polar residues" evidence="3">
    <location>
        <begin position="571"/>
        <end position="591"/>
    </location>
</feature>
<sequence length="738" mass="82041">MEGKLEKKGSLSDVKTEKRVYPVDESQYRLLEEVGRGASAVVYRAECIPFNEYVAIKSLDLERCNSNLNDIHREAKTMSLINHPNVVKAYCSFVVDHSLWVVMPYMAGGSCLHIMKSAYPDGFEEPIIASFLKETLKALDYLHTQGHIHRDVKAGNILVDGSGAVKLGDFGVSACMFDTGDRQRARNTFVGTPCWMAPEVMEQIHGYDFKADIWSFGITALELAHGHAPFSKFPPMKVLLMTLQNPPPGLDYARDRRFSKSFKEMIAMCLVKDPAKRPTAEKLLKHSFFKSARSAEYVARTILSPLPPLWERVNDLKIKDADRLAQKKMPYGEQEERSQNEYKRGVSAWNFDLEDLKAQAALGDGEPFSGMAEKLDSDFQEAIEALSPTLCFEHEPDVLLHSTKICSIKSEAALDSGEQSMHGLSGPLQVNGLRTEHCSAGKKEPKHIGRFDVFEDDPDQDSTDSPNSKLLRRETKEDTVEETNFNGNVETEMEDDNLDIEKGRKMELISNDARVHDQDHCSGLLIGNPVADSANEMREADSEIGTNTQALDESMRSPKLKEKPFNGPLASATTTVDANLSSNGLNQSKASIAQKDEEKLKGPLVQKKGRFSVTSHELESQEGSQATNTRRNASAQTSALHKSSSVNEGLLERKNVQVPTLGPSQSFSGLSSGMNAVSVIPQLQNLFNQTAIQQELIMNLMSTINPSGDQYVEKYNCMSIEVILYRSAKKTLLHRLQI</sequence>
<dbReference type="GO" id="GO:0005524">
    <property type="term" value="F:ATP binding"/>
    <property type="evidence" value="ECO:0007669"/>
    <property type="project" value="UniProtKB-UniRule"/>
</dbReference>